<evidence type="ECO:0008006" key="4">
    <source>
        <dbReference type="Google" id="ProtNLM"/>
    </source>
</evidence>
<accession>A0A6G1CEA0</accession>
<dbReference type="AlphaFoldDB" id="A0A6G1CEA0"/>
<organism evidence="2 3">
    <name type="scientific">Oryza meyeriana var. granulata</name>
    <dbReference type="NCBI Taxonomy" id="110450"/>
    <lineage>
        <taxon>Eukaryota</taxon>
        <taxon>Viridiplantae</taxon>
        <taxon>Streptophyta</taxon>
        <taxon>Embryophyta</taxon>
        <taxon>Tracheophyta</taxon>
        <taxon>Spermatophyta</taxon>
        <taxon>Magnoliopsida</taxon>
        <taxon>Liliopsida</taxon>
        <taxon>Poales</taxon>
        <taxon>Poaceae</taxon>
        <taxon>BOP clade</taxon>
        <taxon>Oryzoideae</taxon>
        <taxon>Oryzeae</taxon>
        <taxon>Oryzinae</taxon>
        <taxon>Oryza</taxon>
        <taxon>Oryza meyeriana</taxon>
    </lineage>
</organism>
<evidence type="ECO:0000313" key="2">
    <source>
        <dbReference type="EMBL" id="KAF0898470.1"/>
    </source>
</evidence>
<sequence length="115" mass="13101">MEEGNRRFLRRKHEHGNGEEEDGRLVLSISGASSSAARPATASSYMLIRHRPQLSLENLPEITGLLTKNPSKFMHLRHLVLEIHMDEDPIKNALIILRLTYLLEACPQLEHLVLD</sequence>
<feature type="region of interest" description="Disordered" evidence="1">
    <location>
        <begin position="1"/>
        <end position="24"/>
    </location>
</feature>
<comment type="caution">
    <text evidence="2">The sequence shown here is derived from an EMBL/GenBank/DDBJ whole genome shotgun (WGS) entry which is preliminary data.</text>
</comment>
<reference evidence="2 3" key="1">
    <citation type="submission" date="2019-11" db="EMBL/GenBank/DDBJ databases">
        <title>Whole genome sequence of Oryza granulata.</title>
        <authorList>
            <person name="Li W."/>
        </authorList>
    </citation>
    <scope>NUCLEOTIDE SEQUENCE [LARGE SCALE GENOMIC DNA]</scope>
    <source>
        <strain evidence="3">cv. Menghai</strain>
        <tissue evidence="2">Leaf</tissue>
    </source>
</reference>
<keyword evidence="3" id="KW-1185">Reference proteome</keyword>
<evidence type="ECO:0000256" key="1">
    <source>
        <dbReference type="SAM" id="MobiDB-lite"/>
    </source>
</evidence>
<proteinExistence type="predicted"/>
<protein>
    <recommendedName>
        <fullName evidence="4">FBD domain-containing protein</fullName>
    </recommendedName>
</protein>
<dbReference type="OrthoDB" id="690594at2759"/>
<dbReference type="Proteomes" id="UP000479710">
    <property type="component" value="Unassembled WGS sequence"/>
</dbReference>
<gene>
    <name evidence="2" type="ORF">E2562_007303</name>
</gene>
<dbReference type="EMBL" id="SPHZ02000009">
    <property type="protein sequence ID" value="KAF0898470.1"/>
    <property type="molecule type" value="Genomic_DNA"/>
</dbReference>
<evidence type="ECO:0000313" key="3">
    <source>
        <dbReference type="Proteomes" id="UP000479710"/>
    </source>
</evidence>
<name>A0A6G1CEA0_9ORYZ</name>
<feature type="non-terminal residue" evidence="2">
    <location>
        <position position="115"/>
    </location>
</feature>